<feature type="compositionally biased region" description="Low complexity" evidence="1">
    <location>
        <begin position="29"/>
        <end position="40"/>
    </location>
</feature>
<evidence type="ECO:0000256" key="1">
    <source>
        <dbReference type="SAM" id="MobiDB-lite"/>
    </source>
</evidence>
<evidence type="ECO:0000313" key="3">
    <source>
        <dbReference type="EMBL" id="CAK0809890.1"/>
    </source>
</evidence>
<proteinExistence type="predicted"/>
<feature type="compositionally biased region" description="Basic residues" evidence="1">
    <location>
        <begin position="41"/>
        <end position="50"/>
    </location>
</feature>
<keyword evidence="2" id="KW-0812">Transmembrane</keyword>
<comment type="caution">
    <text evidence="3">The sequence shown here is derived from an EMBL/GenBank/DDBJ whole genome shotgun (WGS) entry which is preliminary data.</text>
</comment>
<reference evidence="3" key="1">
    <citation type="submission" date="2023-10" db="EMBL/GenBank/DDBJ databases">
        <authorList>
            <person name="Chen Y."/>
            <person name="Shah S."/>
            <person name="Dougan E. K."/>
            <person name="Thang M."/>
            <person name="Chan C."/>
        </authorList>
    </citation>
    <scope>NUCLEOTIDE SEQUENCE [LARGE SCALE GENOMIC DNA]</scope>
</reference>
<sequence length="208" mass="22378">MYPPGGGCGCIPTSQRRSRQRGDRLPGDAAAGPARVVGRAVGRRGLRRRGLGAPAGAGDVGGAGEDGGADARPPAPRCGRRGRCGGRGRQRKPKEEWHAFRERLRSRRAEPSVQLLGCADVGHAPGRGRRVLSCRLGLDPGSARELGRLAYPQFFVERSPEEQEADDRWFQWCLRGTACFIVALVVVWILALSRALARAQGNRPVTPA</sequence>
<keyword evidence="2" id="KW-0472">Membrane</keyword>
<evidence type="ECO:0000313" key="4">
    <source>
        <dbReference type="Proteomes" id="UP001189429"/>
    </source>
</evidence>
<gene>
    <name evidence="3" type="ORF">PCOR1329_LOCUS15017</name>
</gene>
<feature type="transmembrane region" description="Helical" evidence="2">
    <location>
        <begin position="169"/>
        <end position="193"/>
    </location>
</feature>
<protein>
    <submittedName>
        <fullName evidence="3">Uncharacterized protein</fullName>
    </submittedName>
</protein>
<keyword evidence="2" id="KW-1133">Transmembrane helix</keyword>
<accession>A0ABN9QUE0</accession>
<feature type="region of interest" description="Disordered" evidence="1">
    <location>
        <begin position="1"/>
        <end position="97"/>
    </location>
</feature>
<keyword evidence="4" id="KW-1185">Reference proteome</keyword>
<feature type="compositionally biased region" description="Basic residues" evidence="1">
    <location>
        <begin position="78"/>
        <end position="92"/>
    </location>
</feature>
<dbReference type="EMBL" id="CAUYUJ010004514">
    <property type="protein sequence ID" value="CAK0809890.1"/>
    <property type="molecule type" value="Genomic_DNA"/>
</dbReference>
<evidence type="ECO:0000256" key="2">
    <source>
        <dbReference type="SAM" id="Phobius"/>
    </source>
</evidence>
<name>A0ABN9QUE0_9DINO</name>
<dbReference type="Proteomes" id="UP001189429">
    <property type="component" value="Unassembled WGS sequence"/>
</dbReference>
<organism evidence="3 4">
    <name type="scientific">Prorocentrum cordatum</name>
    <dbReference type="NCBI Taxonomy" id="2364126"/>
    <lineage>
        <taxon>Eukaryota</taxon>
        <taxon>Sar</taxon>
        <taxon>Alveolata</taxon>
        <taxon>Dinophyceae</taxon>
        <taxon>Prorocentrales</taxon>
        <taxon>Prorocentraceae</taxon>
        <taxon>Prorocentrum</taxon>
    </lineage>
</organism>
<feature type="compositionally biased region" description="Gly residues" evidence="1">
    <location>
        <begin position="53"/>
        <end position="66"/>
    </location>
</feature>